<proteinExistence type="predicted"/>
<sequence length="67" mass="7719">MREAEAKIIEFVKGLSEKEAKERLAKIFILVSSIGYGGYTKEKCFDDIRKMYLQDVALNGIFENEKL</sequence>
<dbReference type="Proteomes" id="UP001057291">
    <property type="component" value="Unassembled WGS sequence"/>
</dbReference>
<accession>A0AAV4LJQ5</accession>
<dbReference type="EMBL" id="BOQE01000001">
    <property type="protein sequence ID" value="GIM47607.1"/>
    <property type="molecule type" value="Genomic_DNA"/>
</dbReference>
<comment type="caution">
    <text evidence="1">The sequence shown here is derived from an EMBL/GenBank/DDBJ whole genome shotgun (WGS) entry which is preliminary data.</text>
</comment>
<name>A0AAV4LJQ5_9BACL</name>
<reference evidence="1" key="1">
    <citation type="journal article" date="2023" name="Int. J. Syst. Evol. Microbiol.">
        <title>Collibacillus ludicampi gen. nov., sp. nov., a new soil bacterium of the family Alicyclobacillaceae.</title>
        <authorList>
            <person name="Jojima T."/>
            <person name="Ioku Y."/>
            <person name="Fukuta Y."/>
            <person name="Shirasaka N."/>
            <person name="Matsumura Y."/>
            <person name="Mori M."/>
        </authorList>
    </citation>
    <scope>NUCLEOTIDE SEQUENCE</scope>
    <source>
        <strain evidence="1">TP075</strain>
    </source>
</reference>
<dbReference type="RefSeq" id="WP_282200568.1">
    <property type="nucleotide sequence ID" value="NZ_BOQE01000001.1"/>
</dbReference>
<keyword evidence="2" id="KW-1185">Reference proteome</keyword>
<organism evidence="1 2">
    <name type="scientific">Collibacillus ludicampi</name>
    <dbReference type="NCBI Taxonomy" id="2771369"/>
    <lineage>
        <taxon>Bacteria</taxon>
        <taxon>Bacillati</taxon>
        <taxon>Bacillota</taxon>
        <taxon>Bacilli</taxon>
        <taxon>Bacillales</taxon>
        <taxon>Alicyclobacillaceae</taxon>
        <taxon>Collibacillus</taxon>
    </lineage>
</organism>
<dbReference type="AlphaFoldDB" id="A0AAV4LJQ5"/>
<evidence type="ECO:0000313" key="2">
    <source>
        <dbReference type="Proteomes" id="UP001057291"/>
    </source>
</evidence>
<evidence type="ECO:0000313" key="1">
    <source>
        <dbReference type="EMBL" id="GIM47607.1"/>
    </source>
</evidence>
<gene>
    <name evidence="1" type="ORF">DNHGIG_31560</name>
</gene>
<protein>
    <submittedName>
        <fullName evidence="1">Uncharacterized protein</fullName>
    </submittedName>
</protein>